<feature type="compositionally biased region" description="Pro residues" evidence="6">
    <location>
        <begin position="116"/>
        <end position="145"/>
    </location>
</feature>
<evidence type="ECO:0000256" key="5">
    <source>
        <dbReference type="RuleBase" id="RU003616"/>
    </source>
</evidence>
<evidence type="ECO:0000256" key="2">
    <source>
        <dbReference type="ARBA" id="ARBA00022475"/>
    </source>
</evidence>
<dbReference type="Gene3D" id="2.60.40.790">
    <property type="match status" value="1"/>
</dbReference>
<evidence type="ECO:0000256" key="3">
    <source>
        <dbReference type="ARBA" id="ARBA00022821"/>
    </source>
</evidence>
<keyword evidence="3" id="KW-0611">Plant defense</keyword>
<feature type="compositionally biased region" description="Pro residues" evidence="6">
    <location>
        <begin position="153"/>
        <end position="167"/>
    </location>
</feature>
<comment type="subcellular location">
    <subcellularLocation>
        <location evidence="1">Cell membrane</location>
        <topology evidence="1">Single-pass membrane protein</topology>
    </subcellularLocation>
</comment>
<name>A0A0E0D448_9ORYZ</name>
<sequence>MDTRGVTRTFEEYDAAVEWSRSAEADAVKISLPGKNTINSIHLSLDQLGFKREEIRVLVDNHGHLRTRGERPVAGNRWSRFQKDFQLPADCNVDGIRAKFENEALTITLPKKTPSPLTPSPTPSPVTPPPQQPPQPEPRRPPAAPLPGVRTPQSPPRRAPAPPPAPLTPALSQRFPAERRPAPAPEPVTRKRSDLGTLMKPKEDKVEETTKPLPPPPAAAAATAAATEEEERMAREARGKMEEDKKKANEEVTDMAQLRRPASASRRQLVNVAVAAVVLLGITLYVWNTLRNAATGGGGNGHGASYSDEM</sequence>
<keyword evidence="7" id="KW-1133">Transmembrane helix</keyword>
<evidence type="ECO:0000313" key="10">
    <source>
        <dbReference type="Proteomes" id="UP000008021"/>
    </source>
</evidence>
<evidence type="ECO:0000256" key="7">
    <source>
        <dbReference type="SAM" id="Phobius"/>
    </source>
</evidence>
<keyword evidence="7" id="KW-0812">Transmembrane</keyword>
<dbReference type="PANTHER" id="PTHR43670">
    <property type="entry name" value="HEAT SHOCK PROTEIN 26"/>
    <property type="match status" value="1"/>
</dbReference>
<organism evidence="9">
    <name type="scientific">Oryza meridionalis</name>
    <dbReference type="NCBI Taxonomy" id="40149"/>
    <lineage>
        <taxon>Eukaryota</taxon>
        <taxon>Viridiplantae</taxon>
        <taxon>Streptophyta</taxon>
        <taxon>Embryophyta</taxon>
        <taxon>Tracheophyta</taxon>
        <taxon>Spermatophyta</taxon>
        <taxon>Magnoliopsida</taxon>
        <taxon>Liliopsida</taxon>
        <taxon>Poales</taxon>
        <taxon>Poaceae</taxon>
        <taxon>BOP clade</taxon>
        <taxon>Oryzoideae</taxon>
        <taxon>Oryzeae</taxon>
        <taxon>Oryzinae</taxon>
        <taxon>Oryza</taxon>
    </lineage>
</organism>
<comment type="similarity">
    <text evidence="4 5">Belongs to the small heat shock protein (HSP20) family.</text>
</comment>
<dbReference type="EnsemblPlants" id="OMERI03G24740.1">
    <property type="protein sequence ID" value="OMERI03G24740.1"/>
    <property type="gene ID" value="OMERI03G24740"/>
</dbReference>
<dbReference type="PROSITE" id="PS01031">
    <property type="entry name" value="SHSP"/>
    <property type="match status" value="1"/>
</dbReference>
<dbReference type="Pfam" id="PF00011">
    <property type="entry name" value="HSP20"/>
    <property type="match status" value="1"/>
</dbReference>
<evidence type="ECO:0000313" key="9">
    <source>
        <dbReference type="EnsemblPlants" id="OMERI03G24740.1"/>
    </source>
</evidence>
<keyword evidence="7" id="KW-0472">Membrane</keyword>
<dbReference type="GO" id="GO:0006952">
    <property type="term" value="P:defense response"/>
    <property type="evidence" value="ECO:0007669"/>
    <property type="project" value="UniProtKB-KW"/>
</dbReference>
<dbReference type="HOGENOM" id="CLU_077809_0_0_1"/>
<reference evidence="9" key="2">
    <citation type="submission" date="2018-05" db="EMBL/GenBank/DDBJ databases">
        <title>OmerRS3 (Oryza meridionalis Reference Sequence Version 3).</title>
        <authorList>
            <person name="Zhang J."/>
            <person name="Kudrna D."/>
            <person name="Lee S."/>
            <person name="Talag J."/>
            <person name="Welchert J."/>
            <person name="Wing R.A."/>
        </authorList>
    </citation>
    <scope>NUCLEOTIDE SEQUENCE [LARGE SCALE GENOMIC DNA]</scope>
    <source>
        <strain evidence="9">cv. OR44</strain>
    </source>
</reference>
<keyword evidence="2" id="KW-1003">Cell membrane</keyword>
<evidence type="ECO:0000256" key="1">
    <source>
        <dbReference type="ARBA" id="ARBA00004162"/>
    </source>
</evidence>
<dbReference type="PANTHER" id="PTHR43670:SF64">
    <property type="entry name" value="SHSP DOMAIN-CONTAINING PROTEIN"/>
    <property type="match status" value="1"/>
</dbReference>
<dbReference type="InterPro" id="IPR002068">
    <property type="entry name" value="A-crystallin/Hsp20_dom"/>
</dbReference>
<dbReference type="AlphaFoldDB" id="A0A0E0D448"/>
<evidence type="ECO:0000256" key="4">
    <source>
        <dbReference type="PROSITE-ProRule" id="PRU00285"/>
    </source>
</evidence>
<dbReference type="GO" id="GO:0005886">
    <property type="term" value="C:plasma membrane"/>
    <property type="evidence" value="ECO:0007669"/>
    <property type="project" value="UniProtKB-SubCell"/>
</dbReference>
<accession>A0A0E0D448</accession>
<evidence type="ECO:0000256" key="6">
    <source>
        <dbReference type="SAM" id="MobiDB-lite"/>
    </source>
</evidence>
<dbReference type="PRINTS" id="PR01217">
    <property type="entry name" value="PRICHEXTENSN"/>
</dbReference>
<reference evidence="9" key="1">
    <citation type="submission" date="2015-04" db="UniProtKB">
        <authorList>
            <consortium name="EnsemblPlants"/>
        </authorList>
    </citation>
    <scope>IDENTIFICATION</scope>
</reference>
<feature type="domain" description="SHSP" evidence="8">
    <location>
        <begin position="23"/>
        <end position="127"/>
    </location>
</feature>
<dbReference type="STRING" id="40149.A0A0E0D448"/>
<dbReference type="InterPro" id="IPR008978">
    <property type="entry name" value="HSP20-like_chaperone"/>
</dbReference>
<protein>
    <recommendedName>
        <fullName evidence="8">SHSP domain-containing protein</fullName>
    </recommendedName>
</protein>
<dbReference type="GO" id="GO:0034605">
    <property type="term" value="P:cellular response to heat"/>
    <property type="evidence" value="ECO:0007669"/>
    <property type="project" value="TreeGrafter"/>
</dbReference>
<dbReference type="SUPFAM" id="SSF49764">
    <property type="entry name" value="HSP20-like chaperones"/>
    <property type="match status" value="1"/>
</dbReference>
<dbReference type="eggNOG" id="KOG0710">
    <property type="taxonomic scope" value="Eukaryota"/>
</dbReference>
<feature type="region of interest" description="Disordered" evidence="6">
    <location>
        <begin position="107"/>
        <end position="248"/>
    </location>
</feature>
<dbReference type="Proteomes" id="UP000008021">
    <property type="component" value="Chromosome 3"/>
</dbReference>
<feature type="compositionally biased region" description="Basic and acidic residues" evidence="6">
    <location>
        <begin position="188"/>
        <end position="210"/>
    </location>
</feature>
<feature type="compositionally biased region" description="Basic and acidic residues" evidence="6">
    <location>
        <begin position="232"/>
        <end position="248"/>
    </location>
</feature>
<dbReference type="Gramene" id="OMERI03G24740.1">
    <property type="protein sequence ID" value="OMERI03G24740.1"/>
    <property type="gene ID" value="OMERI03G24740"/>
</dbReference>
<proteinExistence type="inferred from homology"/>
<keyword evidence="10" id="KW-1185">Reference proteome</keyword>
<evidence type="ECO:0000259" key="8">
    <source>
        <dbReference type="PROSITE" id="PS01031"/>
    </source>
</evidence>
<feature type="transmembrane region" description="Helical" evidence="7">
    <location>
        <begin position="269"/>
        <end position="287"/>
    </location>
</feature>